<dbReference type="PANTHER" id="PTHR23520:SF5">
    <property type="entry name" value="TRANSPORTER, PUTATIVE (AFU_ORTHOLOGUE AFUA_3G04000)-RELATED"/>
    <property type="match status" value="1"/>
</dbReference>
<dbReference type="AlphaFoldDB" id="A0A348B280"/>
<feature type="transmembrane region" description="Helical" evidence="1">
    <location>
        <begin position="221"/>
        <end position="242"/>
    </location>
</feature>
<dbReference type="EMBL" id="BMQS01000004">
    <property type="protein sequence ID" value="GGT90569.1"/>
    <property type="molecule type" value="Genomic_DNA"/>
</dbReference>
<keyword evidence="1" id="KW-0812">Transmembrane</keyword>
<feature type="transmembrane region" description="Helical" evidence="1">
    <location>
        <begin position="145"/>
        <end position="166"/>
    </location>
</feature>
<sequence>MPRREVLLLALAFGLPSICISANNVAVPLFFYSKGLSPLLIGELYSLGYFVNSTLVYIFSVIGDAWGRRKATIVLNSIYVASLLTFYYFRVYYLFAVFFTFTTGGNITALLAEKADDSTSAFSLASSVAISLGVIGYLISGLLPYSTVFLIEVFVLLSSLLLYVYVKENYSGTGRLEFNVPSLRKVSKFTFQWVIGFGAGLVLPLFSLWWHLRFSLDRETISLISIISSLVVAGTLQLAPFIRKKFGGARAVAIMFGFQTLATVLLPFSPIVPIAVVLYLTRNVLSNLSNPIILNMLTNSVRKEEIARADSFLSAVNSYIRTAGPSVSGYLFSEGNFYLSFELLGLIYTSSLIMFIFLFRSEITK</sequence>
<dbReference type="EMBL" id="AP018553">
    <property type="protein sequence ID" value="BBD72282.1"/>
    <property type="molecule type" value="Genomic_DNA"/>
</dbReference>
<dbReference type="Proteomes" id="UP000616143">
    <property type="component" value="Unassembled WGS sequence"/>
</dbReference>
<dbReference type="SUPFAM" id="SSF103473">
    <property type="entry name" value="MFS general substrate transporter"/>
    <property type="match status" value="1"/>
</dbReference>
<protein>
    <submittedName>
        <fullName evidence="2">MFS transporter</fullName>
    </submittedName>
</protein>
<feature type="transmembrane region" description="Helical" evidence="1">
    <location>
        <begin position="337"/>
        <end position="359"/>
    </location>
</feature>
<dbReference type="OrthoDB" id="56622at2157"/>
<dbReference type="Pfam" id="PF07690">
    <property type="entry name" value="MFS_1"/>
    <property type="match status" value="1"/>
</dbReference>
<feature type="transmembrane region" description="Helical" evidence="1">
    <location>
        <begin position="186"/>
        <end position="209"/>
    </location>
</feature>
<dbReference type="KEGG" id="sacd:HS1genome_0671"/>
<accession>A0A348B280</accession>
<keyword evidence="1" id="KW-1133">Transmembrane helix</keyword>
<keyword evidence="4" id="KW-1185">Reference proteome</keyword>
<feature type="transmembrane region" description="Helical" evidence="1">
    <location>
        <begin position="73"/>
        <end position="89"/>
    </location>
</feature>
<reference evidence="4" key="2">
    <citation type="submission" date="2018-04" db="EMBL/GenBank/DDBJ databases">
        <title>Complete genome sequence of Sulfodiicoccus acidiphilus strain HS-1.</title>
        <authorList>
            <person name="Sakai H.D."/>
            <person name="Kurosawa N."/>
        </authorList>
    </citation>
    <scope>NUCLEOTIDE SEQUENCE [LARGE SCALE GENOMIC DNA]</scope>
    <source>
        <strain evidence="4">HS-1</strain>
    </source>
</reference>
<feature type="transmembrane region" description="Helical" evidence="1">
    <location>
        <begin position="95"/>
        <end position="112"/>
    </location>
</feature>
<reference evidence="3" key="4">
    <citation type="submission" date="2020-09" db="EMBL/GenBank/DDBJ databases">
        <authorList>
            <person name="Sun Q."/>
            <person name="Ohkuma M."/>
        </authorList>
    </citation>
    <scope>NUCLEOTIDE SEQUENCE</scope>
    <source>
        <strain evidence="3">JCM 31740</strain>
    </source>
</reference>
<organism evidence="2 4">
    <name type="scientific">Sulfodiicoccus acidiphilus</name>
    <dbReference type="NCBI Taxonomy" id="1670455"/>
    <lineage>
        <taxon>Archaea</taxon>
        <taxon>Thermoproteota</taxon>
        <taxon>Thermoprotei</taxon>
        <taxon>Sulfolobales</taxon>
        <taxon>Sulfolobaceae</taxon>
        <taxon>Sulfodiicoccus</taxon>
    </lineage>
</organism>
<feature type="transmembrane region" description="Helical" evidence="1">
    <location>
        <begin position="254"/>
        <end position="280"/>
    </location>
</feature>
<evidence type="ECO:0000313" key="4">
    <source>
        <dbReference type="Proteomes" id="UP000276741"/>
    </source>
</evidence>
<keyword evidence="1" id="KW-0472">Membrane</keyword>
<feature type="transmembrane region" description="Helical" evidence="1">
    <location>
        <begin position="119"/>
        <end position="139"/>
    </location>
</feature>
<dbReference type="InterPro" id="IPR036259">
    <property type="entry name" value="MFS_trans_sf"/>
</dbReference>
<dbReference type="RefSeq" id="WP_158613710.1">
    <property type="nucleotide sequence ID" value="NZ_AP018553.1"/>
</dbReference>
<evidence type="ECO:0000256" key="1">
    <source>
        <dbReference type="SAM" id="Phobius"/>
    </source>
</evidence>
<dbReference type="GO" id="GO:0022857">
    <property type="term" value="F:transmembrane transporter activity"/>
    <property type="evidence" value="ECO:0007669"/>
    <property type="project" value="InterPro"/>
</dbReference>
<feature type="transmembrane region" description="Helical" evidence="1">
    <location>
        <begin position="45"/>
        <end position="66"/>
    </location>
</feature>
<reference evidence="3" key="1">
    <citation type="journal article" date="2014" name="Int. J. Syst. Evol. Microbiol.">
        <title>Complete genome sequence of Corynebacterium casei LMG S-19264T (=DSM 44701T), isolated from a smear-ripened cheese.</title>
        <authorList>
            <consortium name="US DOE Joint Genome Institute (JGI-PGF)"/>
            <person name="Walter F."/>
            <person name="Albersmeier A."/>
            <person name="Kalinowski J."/>
            <person name="Ruckert C."/>
        </authorList>
    </citation>
    <scope>NUCLEOTIDE SEQUENCE</scope>
    <source>
        <strain evidence="3">JCM 31740</strain>
    </source>
</reference>
<dbReference type="InterPro" id="IPR011701">
    <property type="entry name" value="MFS"/>
</dbReference>
<reference evidence="2" key="3">
    <citation type="journal article" date="2019" name="BMC Res. Notes">
        <title>Complete genome sequence of the Sulfodiicoccus acidiphilus strain HS-1T, the first crenarchaeon that lacks polB3, isolated from an acidic hot spring in Ohwaku-dani, Hakone, Japan.</title>
        <authorList>
            <person name="Sakai H.D."/>
            <person name="Kurosawa N."/>
        </authorList>
    </citation>
    <scope>NUCLEOTIDE SEQUENCE</scope>
    <source>
        <strain evidence="2">HS-1</strain>
    </source>
</reference>
<evidence type="ECO:0000313" key="3">
    <source>
        <dbReference type="EMBL" id="GGT90569.1"/>
    </source>
</evidence>
<proteinExistence type="predicted"/>
<evidence type="ECO:0000313" key="2">
    <source>
        <dbReference type="EMBL" id="BBD72282.1"/>
    </source>
</evidence>
<dbReference type="Proteomes" id="UP000276741">
    <property type="component" value="Chromosome"/>
</dbReference>
<dbReference type="Gene3D" id="1.20.1250.20">
    <property type="entry name" value="MFS general substrate transporter like domains"/>
    <property type="match status" value="2"/>
</dbReference>
<name>A0A348B280_9CREN</name>
<dbReference type="GeneID" id="38666176"/>
<gene>
    <name evidence="3" type="ORF">GCM10007116_05500</name>
    <name evidence="2" type="ORF">HS1genome_0671</name>
</gene>
<dbReference type="PANTHER" id="PTHR23520">
    <property type="entry name" value="TRANSPORTER, PUTATIVE (AFU_ORTHOLOGUE AFUA_3G04000)-RELATED"/>
    <property type="match status" value="1"/>
</dbReference>